<accession>A0A4Y6R9F1</accession>
<dbReference type="RefSeq" id="WP_141168987.1">
    <property type="nucleotide sequence ID" value="NZ_CP041185.1"/>
</dbReference>
<gene>
    <name evidence="1" type="ORF">FJQ89_03035</name>
</gene>
<dbReference type="KEGG" id="jas:FJQ89_03035"/>
<dbReference type="AlphaFoldDB" id="A0A4Y6R9F1"/>
<evidence type="ECO:0000313" key="1">
    <source>
        <dbReference type="EMBL" id="QDG69503.1"/>
    </source>
</evidence>
<evidence type="ECO:0000313" key="2">
    <source>
        <dbReference type="Proteomes" id="UP000316665"/>
    </source>
</evidence>
<proteinExistence type="predicted"/>
<dbReference type="OrthoDB" id="8476780at2"/>
<name>A0A4Y6R9F1_9BURK</name>
<keyword evidence="2" id="KW-1185">Reference proteome</keyword>
<protein>
    <submittedName>
        <fullName evidence="1">DUF1566 domain-containing protein</fullName>
    </submittedName>
</protein>
<reference evidence="1 2" key="1">
    <citation type="submission" date="2019-06" db="EMBL/GenBank/DDBJ databases">
        <title>Complete genome sequence of Janthinobacterium sp. SNU WT3 isolated from diseased rainbow trout.</title>
        <authorList>
            <person name="Oh W.T."/>
            <person name="Park S.C."/>
        </authorList>
    </citation>
    <scope>NUCLEOTIDE SEQUENCE [LARGE SCALE GENOMIC DNA]</scope>
    <source>
        <strain evidence="1 2">SNU WT3</strain>
    </source>
</reference>
<organism evidence="1 2">
    <name type="scientific">Janthinobacterium tructae</name>
    <dbReference type="NCBI Taxonomy" id="2590869"/>
    <lineage>
        <taxon>Bacteria</taxon>
        <taxon>Pseudomonadati</taxon>
        <taxon>Pseudomonadota</taxon>
        <taxon>Betaproteobacteria</taxon>
        <taxon>Burkholderiales</taxon>
        <taxon>Oxalobacteraceae</taxon>
        <taxon>Janthinobacterium</taxon>
    </lineage>
</organism>
<dbReference type="Proteomes" id="UP000316665">
    <property type="component" value="Chromosome"/>
</dbReference>
<sequence length="887" mass="98463">MEQARQSLMNTLNAVLQQLIKNKNENVEMQMNTGDSKADYHRDKLAEQAAKLSGKAFWVVCANGAESMFYDASTRLLWNAQPDLRRWSGAQEATVGIAKKKIGNIGSWRVPTEQELLEFHNAPACPGKAAPFDFFLHRSPWLNVKGTVAVGTVAGDGVAEGNARLIEVNDLVGEASYPEFIEQCVQRGWSLFDAGDMRAIDLLAPLRAAVPLRLQWRDIDYRGMRLPMLEDTQFDDAAKGMWEAWGMDADTLRAEAVRARNPAEDVRDWDVAIDFGTSSTVVAINEHGKRKLLRVGVGNFLDQEEASNYENPTMLEFLDWTGLMRVWQNCAYRPDVDWEHVRCSHAALQDFLSSDKSHQMIGSLLMHIKQWVLDAEAGKRVFITDGRQVERELLAPSVRNPVRGMPLELYAGDDFDPVELYAWFIGMNINWRGRGLFLRYCMTFPVDYPQLVKDKILASFRRGLQRSLPSTLLTAPEFQNFRVDEVASEPAAYAAAALPSLGVLPTREGVAYSVFDFGGGSSDFDFGHYRLPAEHEDPDLEQILERHGAAGDRYLGGENLLANLAYRVFQDNLAACLELGAVFTRPLDADAFPGHERIVEQGRYARTNTLVLISILRPLWETGRMETQCPTVPLFDRSGKRSALQLKIAKSALLDYLEQRIGQGVLAFCVAMQKAYQDAVPDHVHVLLAGNSSLCRQISGYFGLDDEDAGKSLHAKMQAYMAQVFGEKVPGLTVHPALASNPKDLFQPTAKTGVALGLLRLCDGGVAAVVDHSRGEAPFAYYVGRIRQDKFQPVLMQGHAYGEWVELGRPRAGVFKLSYSQSPLAYTGEMAEGAHGLLQMRLEFAGIADGQRVFARAIEPAVIDICTAAGLSDIDAALEARRIVLKQ</sequence>
<dbReference type="EMBL" id="CP041185">
    <property type="protein sequence ID" value="QDG69503.1"/>
    <property type="molecule type" value="Genomic_DNA"/>
</dbReference>